<dbReference type="InterPro" id="IPR038570">
    <property type="entry name" value="HicA_sf"/>
</dbReference>
<reference evidence="8 9" key="1">
    <citation type="submission" date="2016-04" db="EMBL/GenBank/DDBJ databases">
        <title>Draft Genome Assembly of the Bloom-forming Cyanobacterium Nodularia spumigena Strain CENA596 in Shrimp Production Ponds.</title>
        <authorList>
            <person name="Popin R.V."/>
            <person name="Rigonato J."/>
            <person name="Abreu V.A."/>
            <person name="Andreote A.P."/>
            <person name="Silveira S.B."/>
            <person name="Odebrecht C."/>
            <person name="Fiore M.F."/>
        </authorList>
    </citation>
    <scope>NUCLEOTIDE SEQUENCE [LARGE SCALE GENOMIC DNA]</scope>
    <source>
        <strain evidence="8 9">CENA596</strain>
    </source>
</reference>
<keyword evidence="7" id="KW-0346">Stress response</keyword>
<evidence type="ECO:0008006" key="10">
    <source>
        <dbReference type="Google" id="ProtNLM"/>
    </source>
</evidence>
<evidence type="ECO:0000256" key="5">
    <source>
        <dbReference type="ARBA" id="ARBA00022801"/>
    </source>
</evidence>
<comment type="caution">
    <text evidence="8">The sequence shown here is derived from an EMBL/GenBank/DDBJ whole genome shotgun (WGS) entry which is preliminary data.</text>
</comment>
<accession>A0A166IUD3</accession>
<dbReference type="GO" id="GO:0003729">
    <property type="term" value="F:mRNA binding"/>
    <property type="evidence" value="ECO:0007669"/>
    <property type="project" value="InterPro"/>
</dbReference>
<dbReference type="OrthoDB" id="121656at2"/>
<comment type="similarity">
    <text evidence="1">Belongs to the HicA mRNA interferase family.</text>
</comment>
<evidence type="ECO:0000256" key="4">
    <source>
        <dbReference type="ARBA" id="ARBA00022759"/>
    </source>
</evidence>
<dbReference type="RefSeq" id="WP_063873599.1">
    <property type="nucleotide sequence ID" value="NZ_CAWMRI010000217.1"/>
</dbReference>
<dbReference type="Proteomes" id="UP000076555">
    <property type="component" value="Unassembled WGS sequence"/>
</dbReference>
<evidence type="ECO:0000256" key="3">
    <source>
        <dbReference type="ARBA" id="ARBA00022722"/>
    </source>
</evidence>
<evidence type="ECO:0000256" key="6">
    <source>
        <dbReference type="ARBA" id="ARBA00022884"/>
    </source>
</evidence>
<dbReference type="InterPro" id="IPR012933">
    <property type="entry name" value="HicA_mRNA_interferase"/>
</dbReference>
<keyword evidence="3" id="KW-0540">Nuclease</keyword>
<dbReference type="SUPFAM" id="SSF54786">
    <property type="entry name" value="YcfA/nrd intein domain"/>
    <property type="match status" value="1"/>
</dbReference>
<name>A0A166IUD3_NODSP</name>
<keyword evidence="4" id="KW-0255">Endonuclease</keyword>
<evidence type="ECO:0000313" key="9">
    <source>
        <dbReference type="Proteomes" id="UP000076555"/>
    </source>
</evidence>
<dbReference type="AlphaFoldDB" id="A0A166IUD3"/>
<keyword evidence="6" id="KW-0694">RNA-binding</keyword>
<evidence type="ECO:0000256" key="1">
    <source>
        <dbReference type="ARBA" id="ARBA00006620"/>
    </source>
</evidence>
<evidence type="ECO:0000313" key="8">
    <source>
        <dbReference type="EMBL" id="KZL48859.1"/>
    </source>
</evidence>
<keyword evidence="5" id="KW-0378">Hydrolase</keyword>
<organism evidence="8 9">
    <name type="scientific">Nodularia spumigena CENA596</name>
    <dbReference type="NCBI Taxonomy" id="1819295"/>
    <lineage>
        <taxon>Bacteria</taxon>
        <taxon>Bacillati</taxon>
        <taxon>Cyanobacteriota</taxon>
        <taxon>Cyanophyceae</taxon>
        <taxon>Nostocales</taxon>
        <taxon>Nodulariaceae</taxon>
        <taxon>Nodularia</taxon>
    </lineage>
</organism>
<dbReference type="EMBL" id="LWAJ01000217">
    <property type="protein sequence ID" value="KZL48859.1"/>
    <property type="molecule type" value="Genomic_DNA"/>
</dbReference>
<proteinExistence type="inferred from homology"/>
<dbReference type="GO" id="GO:0004519">
    <property type="term" value="F:endonuclease activity"/>
    <property type="evidence" value="ECO:0007669"/>
    <property type="project" value="UniProtKB-KW"/>
</dbReference>
<keyword evidence="2" id="KW-1277">Toxin-antitoxin system</keyword>
<evidence type="ECO:0000256" key="2">
    <source>
        <dbReference type="ARBA" id="ARBA00022649"/>
    </source>
</evidence>
<gene>
    <name evidence="8" type="ORF">A2T98_15835</name>
</gene>
<dbReference type="Gene3D" id="3.30.920.30">
    <property type="entry name" value="Hypothetical protein"/>
    <property type="match status" value="1"/>
</dbReference>
<protein>
    <recommendedName>
        <fullName evidence="10">Addiction module toxin, HicA family</fullName>
    </recommendedName>
</protein>
<sequence>MKLPRDLSGEDLAKVLVRFEYVVDRQTGSHIRLTTQLNGEHHVTVPAHDPLKVGTLSAILRDIADHFDLNREELLKQLFS</sequence>
<evidence type="ECO:0000256" key="7">
    <source>
        <dbReference type="ARBA" id="ARBA00023016"/>
    </source>
</evidence>
<dbReference type="GO" id="GO:0016787">
    <property type="term" value="F:hydrolase activity"/>
    <property type="evidence" value="ECO:0007669"/>
    <property type="project" value="UniProtKB-KW"/>
</dbReference>
<dbReference type="Pfam" id="PF07927">
    <property type="entry name" value="HicA_toxin"/>
    <property type="match status" value="1"/>
</dbReference>